<feature type="active site" description="Charge relay system" evidence="5">
    <location>
        <position position="795"/>
    </location>
</feature>
<dbReference type="OrthoDB" id="206201at2759"/>
<feature type="domain" description="DUF7580" evidence="9">
    <location>
        <begin position="376"/>
        <end position="618"/>
    </location>
</feature>
<proteinExistence type="inferred from homology"/>
<evidence type="ECO:0000256" key="4">
    <source>
        <dbReference type="ARBA" id="ARBA00022825"/>
    </source>
</evidence>
<dbReference type="InterPro" id="IPR051048">
    <property type="entry name" value="Peptidase_S8/S53_subtilisin"/>
</dbReference>
<dbReference type="Proteomes" id="UP000481858">
    <property type="component" value="Unassembled WGS sequence"/>
</dbReference>
<evidence type="ECO:0000256" key="1">
    <source>
        <dbReference type="ARBA" id="ARBA00011073"/>
    </source>
</evidence>
<accession>A0A7C8ILL7</accession>
<dbReference type="PROSITE" id="PS00138">
    <property type="entry name" value="SUBTILASE_SER"/>
    <property type="match status" value="1"/>
</dbReference>
<feature type="region of interest" description="Disordered" evidence="6">
    <location>
        <begin position="242"/>
        <end position="270"/>
    </location>
</feature>
<evidence type="ECO:0000313" key="10">
    <source>
        <dbReference type="EMBL" id="KAF2966709.1"/>
    </source>
</evidence>
<name>A0A7C8ILL7_9PEZI</name>
<dbReference type="PANTHER" id="PTHR43399:SF4">
    <property type="entry name" value="CELL WALL-ASSOCIATED PROTEASE"/>
    <property type="match status" value="1"/>
</dbReference>
<keyword evidence="4 5" id="KW-0720">Serine protease</keyword>
<sequence length="1038" mass="117209">MAPTPRLRVSSPHKRLPDFPSPPAQNVGASMPVKARKVQLISYEELPEWHQDNEYIRHGYRLISGSARISFQSQRSLPGPFTYIPRFSVAASTWRNSSAIFWDLNTLITVRQPFVITQESSFEVSDEIGLFTIVGCMFTIMDEGVSQGELLKYALGVIAQKRLAKTARPARLKSRTEAWLRADAFLQHESGDFDDDSEHIASTLRAIEHYLQPESDEEEEDSMSDTHDSLPHDKLYRTFQAMRKKKQGPTRDPYANTDSSFRPSKRKRENEAYDLIEQISHLSRETNKRRVMTHDEPISGDSTADSNADLAVLMRRHLSSLDKALRNNWGSTVETSFEVFFGVRNVLTTTLQKAKITVKDVHDQRLRSASVPEFRDAPEFAHICNTITESLGQRNRLHFALEGGAFQRLRPQPKAFGGDVMSWTVSLSALFDRQQGLQGGTSVLPLKGKRVLAVTLASALLPFLETSWLQPSFNHSKIQFFEPIGDAELPDITKPFLAMEHIPGGKTDTGASPDNDKDRIHPNLSVMKLGILLCELQYCTPVERMQKDRNAPRNVNTDFYTCIELLKNLEADAGVDYYLATKACLYFEYLPNGQEVPFDSVSVQRLFYQNVVKRLEAEIFKVWSLRLENLSSLDPKQNESCWGVIAREVVRRPFRSMSDGGTASYAAFNPNVVPQMAPQPYPLAQPRVNVGDLSGRSLHFFDASYQTGSAQDHHLSDQWMFKFLSSIHPFVAAYETEDPGRRTFEPVRIAILDSGFDPENSLLWTDVGKLDPRIKAAQSFVHQTESDAIQDEIGHGTHALGLLLNIAICAEIYIAKVAHRETLDRNAYDDIAKAINHAVNEWNVDIISMSFGIREHSESMKSAISNASNNKTLLFAAASNDGGNFGRAFPAKYPSVFCIHSTDGQGNPSTFNPTAHEKDVNFSLLGEHVSSHWPIGKKGHNNNVNILSGTSIATPIAAGLAALVLSFVRQQERYNTQEENQLLGPWLKDHQSMDLVFKKMVKRRREYDYIMPQYLFDDRLTHVEIYDQIKDIKRRMYD</sequence>
<evidence type="ECO:0000256" key="6">
    <source>
        <dbReference type="SAM" id="MobiDB-lite"/>
    </source>
</evidence>
<gene>
    <name evidence="10" type="ORF">GQX73_g6893</name>
</gene>
<evidence type="ECO:0000256" key="5">
    <source>
        <dbReference type="PROSITE-ProRule" id="PRU01240"/>
    </source>
</evidence>
<feature type="region of interest" description="Disordered" evidence="6">
    <location>
        <begin position="1"/>
        <end position="28"/>
    </location>
</feature>
<dbReference type="InParanoid" id="A0A7C8ILL7"/>
<keyword evidence="7" id="KW-1133">Transmembrane helix</keyword>
<dbReference type="InterPro" id="IPR015500">
    <property type="entry name" value="Peptidase_S8_subtilisin-rel"/>
</dbReference>
<dbReference type="Pfam" id="PF00082">
    <property type="entry name" value="Peptidase_S8"/>
    <property type="match status" value="1"/>
</dbReference>
<keyword evidence="2 5" id="KW-0645">Protease</keyword>
<protein>
    <submittedName>
        <fullName evidence="10">Uncharacterized protein</fullName>
    </submittedName>
</protein>
<dbReference type="InterPro" id="IPR056002">
    <property type="entry name" value="DUF7580"/>
</dbReference>
<evidence type="ECO:0000256" key="3">
    <source>
        <dbReference type="ARBA" id="ARBA00022801"/>
    </source>
</evidence>
<comment type="similarity">
    <text evidence="1 5">Belongs to the peptidase S8 family.</text>
</comment>
<dbReference type="SUPFAM" id="SSF52743">
    <property type="entry name" value="Subtilisin-like"/>
    <property type="match status" value="1"/>
</dbReference>
<comment type="caution">
    <text evidence="10">The sequence shown here is derived from an EMBL/GenBank/DDBJ whole genome shotgun (WGS) entry which is preliminary data.</text>
</comment>
<keyword evidence="7" id="KW-0472">Membrane</keyword>
<evidence type="ECO:0000256" key="7">
    <source>
        <dbReference type="SAM" id="Phobius"/>
    </source>
</evidence>
<dbReference type="AlphaFoldDB" id="A0A7C8ILL7"/>
<evidence type="ECO:0000259" key="8">
    <source>
        <dbReference type="Pfam" id="PF00082"/>
    </source>
</evidence>
<dbReference type="Gene3D" id="3.40.50.200">
    <property type="entry name" value="Peptidase S8/S53 domain"/>
    <property type="match status" value="1"/>
</dbReference>
<dbReference type="CDD" id="cd00306">
    <property type="entry name" value="Peptidases_S8_S53"/>
    <property type="match status" value="1"/>
</dbReference>
<evidence type="ECO:0000259" key="9">
    <source>
        <dbReference type="Pfam" id="PF24476"/>
    </source>
</evidence>
<dbReference type="GO" id="GO:0004252">
    <property type="term" value="F:serine-type endopeptidase activity"/>
    <property type="evidence" value="ECO:0007669"/>
    <property type="project" value="UniProtKB-UniRule"/>
</dbReference>
<dbReference type="GO" id="GO:0006508">
    <property type="term" value="P:proteolysis"/>
    <property type="evidence" value="ECO:0007669"/>
    <property type="project" value="UniProtKB-KW"/>
</dbReference>
<dbReference type="PANTHER" id="PTHR43399">
    <property type="entry name" value="SUBTILISIN-RELATED"/>
    <property type="match status" value="1"/>
</dbReference>
<feature type="active site" description="Charge relay system" evidence="5">
    <location>
        <position position="753"/>
    </location>
</feature>
<dbReference type="Pfam" id="PF24476">
    <property type="entry name" value="DUF7580"/>
    <property type="match status" value="1"/>
</dbReference>
<reference evidence="10 11" key="1">
    <citation type="submission" date="2019-12" db="EMBL/GenBank/DDBJ databases">
        <title>Draft genome sequence of the ascomycete Xylaria multiplex DSM 110363.</title>
        <authorList>
            <person name="Buettner E."/>
            <person name="Kellner H."/>
        </authorList>
    </citation>
    <scope>NUCLEOTIDE SEQUENCE [LARGE SCALE GENOMIC DNA]</scope>
    <source>
        <strain evidence="10 11">DSM 110363</strain>
    </source>
</reference>
<evidence type="ECO:0000256" key="2">
    <source>
        <dbReference type="ARBA" id="ARBA00022670"/>
    </source>
</evidence>
<dbReference type="InterPro" id="IPR023828">
    <property type="entry name" value="Peptidase_S8_Ser-AS"/>
</dbReference>
<dbReference type="PROSITE" id="PS51892">
    <property type="entry name" value="SUBTILASE"/>
    <property type="match status" value="1"/>
</dbReference>
<dbReference type="EMBL" id="WUBL01000083">
    <property type="protein sequence ID" value="KAF2966709.1"/>
    <property type="molecule type" value="Genomic_DNA"/>
</dbReference>
<feature type="active site" description="Charge relay system" evidence="5">
    <location>
        <position position="951"/>
    </location>
</feature>
<keyword evidence="3 5" id="KW-0378">Hydrolase</keyword>
<dbReference type="InterPro" id="IPR036852">
    <property type="entry name" value="Peptidase_S8/S53_dom_sf"/>
</dbReference>
<dbReference type="PRINTS" id="PR00723">
    <property type="entry name" value="SUBTILISIN"/>
</dbReference>
<evidence type="ECO:0000313" key="11">
    <source>
        <dbReference type="Proteomes" id="UP000481858"/>
    </source>
</evidence>
<organism evidence="10 11">
    <name type="scientific">Xylaria multiplex</name>
    <dbReference type="NCBI Taxonomy" id="323545"/>
    <lineage>
        <taxon>Eukaryota</taxon>
        <taxon>Fungi</taxon>
        <taxon>Dikarya</taxon>
        <taxon>Ascomycota</taxon>
        <taxon>Pezizomycotina</taxon>
        <taxon>Sordariomycetes</taxon>
        <taxon>Xylariomycetidae</taxon>
        <taxon>Xylariales</taxon>
        <taxon>Xylariaceae</taxon>
        <taxon>Xylaria</taxon>
    </lineage>
</organism>
<keyword evidence="7" id="KW-0812">Transmembrane</keyword>
<feature type="transmembrane region" description="Helical" evidence="7">
    <location>
        <begin position="946"/>
        <end position="968"/>
    </location>
</feature>
<keyword evidence="11" id="KW-1185">Reference proteome</keyword>
<dbReference type="InterPro" id="IPR000209">
    <property type="entry name" value="Peptidase_S8/S53_dom"/>
</dbReference>
<feature type="domain" description="Peptidase S8/S53" evidence="8">
    <location>
        <begin position="747"/>
        <end position="969"/>
    </location>
</feature>